<accession>A0A5M6J273</accession>
<keyword evidence="5" id="KW-0804">Transcription</keyword>
<dbReference type="CDD" id="cd06170">
    <property type="entry name" value="LuxR_C_like"/>
    <property type="match status" value="1"/>
</dbReference>
<gene>
    <name evidence="9" type="ORF">F1189_00765</name>
</gene>
<dbReference type="Pfam" id="PF00072">
    <property type="entry name" value="Response_reg"/>
    <property type="match status" value="1"/>
</dbReference>
<proteinExistence type="predicted"/>
<dbReference type="Gene3D" id="1.10.10.10">
    <property type="entry name" value="Winged helix-like DNA-binding domain superfamily/Winged helix DNA-binding domain"/>
    <property type="match status" value="1"/>
</dbReference>
<dbReference type="PROSITE" id="PS50110">
    <property type="entry name" value="RESPONSE_REGULATORY"/>
    <property type="match status" value="1"/>
</dbReference>
<dbReference type="InterPro" id="IPR001789">
    <property type="entry name" value="Sig_transdc_resp-reg_receiver"/>
</dbReference>
<evidence type="ECO:0000259" key="8">
    <source>
        <dbReference type="PROSITE" id="PS50110"/>
    </source>
</evidence>
<keyword evidence="10" id="KW-1185">Reference proteome</keyword>
<dbReference type="PANTHER" id="PTHR44688">
    <property type="entry name" value="DNA-BINDING TRANSCRIPTIONAL ACTIVATOR DEVR_DOSR"/>
    <property type="match status" value="1"/>
</dbReference>
<feature type="modified residue" description="4-aspartylphosphate" evidence="6">
    <location>
        <position position="77"/>
    </location>
</feature>
<feature type="domain" description="HTH luxR-type" evidence="7">
    <location>
        <begin position="158"/>
        <end position="223"/>
    </location>
</feature>
<dbReference type="SMART" id="SM00448">
    <property type="entry name" value="REC"/>
    <property type="match status" value="1"/>
</dbReference>
<evidence type="ECO:0000256" key="1">
    <source>
        <dbReference type="ARBA" id="ARBA00022553"/>
    </source>
</evidence>
<dbReference type="Gene3D" id="3.40.50.2300">
    <property type="match status" value="1"/>
</dbReference>
<dbReference type="OrthoDB" id="9782655at2"/>
<dbReference type="InterPro" id="IPR016032">
    <property type="entry name" value="Sig_transdc_resp-reg_C-effctor"/>
</dbReference>
<dbReference type="InterPro" id="IPR000792">
    <property type="entry name" value="Tscrpt_reg_LuxR_C"/>
</dbReference>
<evidence type="ECO:0000256" key="4">
    <source>
        <dbReference type="ARBA" id="ARBA00023125"/>
    </source>
</evidence>
<dbReference type="SUPFAM" id="SSF46894">
    <property type="entry name" value="C-terminal effector domain of the bipartite response regulators"/>
    <property type="match status" value="1"/>
</dbReference>
<dbReference type="AlphaFoldDB" id="A0A5M6J273"/>
<evidence type="ECO:0000313" key="10">
    <source>
        <dbReference type="Proteomes" id="UP000325255"/>
    </source>
</evidence>
<dbReference type="SMART" id="SM00421">
    <property type="entry name" value="HTH_LUXR"/>
    <property type="match status" value="1"/>
</dbReference>
<dbReference type="FunFam" id="3.40.50.2300:FF:000018">
    <property type="entry name" value="DNA-binding transcriptional regulator NtrC"/>
    <property type="match status" value="1"/>
</dbReference>
<keyword evidence="4" id="KW-0238">DNA-binding</keyword>
<comment type="caution">
    <text evidence="9">The sequence shown here is derived from an EMBL/GenBank/DDBJ whole genome shotgun (WGS) entry which is preliminary data.</text>
</comment>
<evidence type="ECO:0000256" key="2">
    <source>
        <dbReference type="ARBA" id="ARBA00023012"/>
    </source>
</evidence>
<evidence type="ECO:0000313" key="9">
    <source>
        <dbReference type="EMBL" id="KAA5614692.1"/>
    </source>
</evidence>
<dbReference type="PROSITE" id="PS00622">
    <property type="entry name" value="HTH_LUXR_1"/>
    <property type="match status" value="1"/>
</dbReference>
<evidence type="ECO:0000256" key="3">
    <source>
        <dbReference type="ARBA" id="ARBA00023015"/>
    </source>
</evidence>
<dbReference type="SUPFAM" id="SSF52172">
    <property type="entry name" value="CheY-like"/>
    <property type="match status" value="1"/>
</dbReference>
<keyword evidence="1 6" id="KW-0597">Phosphoprotein</keyword>
<keyword evidence="2" id="KW-0902">Two-component regulatory system</keyword>
<dbReference type="InterPro" id="IPR011006">
    <property type="entry name" value="CheY-like_superfamily"/>
</dbReference>
<dbReference type="PANTHER" id="PTHR44688:SF16">
    <property type="entry name" value="DNA-BINDING TRANSCRIPTIONAL ACTIVATOR DEVR_DOSR"/>
    <property type="match status" value="1"/>
</dbReference>
<dbReference type="PROSITE" id="PS50043">
    <property type="entry name" value="HTH_LUXR_2"/>
    <property type="match status" value="1"/>
</dbReference>
<keyword evidence="3" id="KW-0805">Transcription regulation</keyword>
<dbReference type="GO" id="GO:0000160">
    <property type="term" value="P:phosphorelay signal transduction system"/>
    <property type="evidence" value="ECO:0007669"/>
    <property type="project" value="UniProtKB-KW"/>
</dbReference>
<dbReference type="Pfam" id="PF00196">
    <property type="entry name" value="GerE"/>
    <property type="match status" value="1"/>
</dbReference>
<dbReference type="CDD" id="cd17537">
    <property type="entry name" value="REC_FixJ"/>
    <property type="match status" value="1"/>
</dbReference>
<dbReference type="Proteomes" id="UP000325255">
    <property type="component" value="Unassembled WGS sequence"/>
</dbReference>
<dbReference type="GO" id="GO:0006355">
    <property type="term" value="P:regulation of DNA-templated transcription"/>
    <property type="evidence" value="ECO:0007669"/>
    <property type="project" value="InterPro"/>
</dbReference>
<name>A0A5M6J273_9PROT</name>
<dbReference type="RefSeq" id="WP_150038478.1">
    <property type="nucleotide sequence ID" value="NZ_OW485601.1"/>
</dbReference>
<dbReference type="PRINTS" id="PR00038">
    <property type="entry name" value="HTHLUXR"/>
</dbReference>
<dbReference type="GO" id="GO:0003677">
    <property type="term" value="F:DNA binding"/>
    <property type="evidence" value="ECO:0007669"/>
    <property type="project" value="UniProtKB-KW"/>
</dbReference>
<evidence type="ECO:0000256" key="5">
    <source>
        <dbReference type="ARBA" id="ARBA00023163"/>
    </source>
</evidence>
<evidence type="ECO:0000256" key="6">
    <source>
        <dbReference type="PROSITE-ProRule" id="PRU00169"/>
    </source>
</evidence>
<feature type="domain" description="Response regulatory" evidence="8">
    <location>
        <begin position="28"/>
        <end position="142"/>
    </location>
</feature>
<organism evidence="9 10">
    <name type="scientific">Rhodovastum atsumiense</name>
    <dbReference type="NCBI Taxonomy" id="504468"/>
    <lineage>
        <taxon>Bacteria</taxon>
        <taxon>Pseudomonadati</taxon>
        <taxon>Pseudomonadota</taxon>
        <taxon>Alphaproteobacteria</taxon>
        <taxon>Acetobacterales</taxon>
        <taxon>Acetobacteraceae</taxon>
        <taxon>Rhodovastum</taxon>
    </lineage>
</organism>
<dbReference type="EMBL" id="VWPK01000001">
    <property type="protein sequence ID" value="KAA5614692.1"/>
    <property type="molecule type" value="Genomic_DNA"/>
</dbReference>
<protein>
    <submittedName>
        <fullName evidence="9">Response regulator transcription factor</fullName>
    </submittedName>
</protein>
<reference evidence="9 10" key="1">
    <citation type="submission" date="2019-09" db="EMBL/GenBank/DDBJ databases">
        <title>Genome sequence of Rhodovastum atsumiense, a diverse member of the Acetobacteraceae family of non-sulfur purple photosynthetic bacteria.</title>
        <authorList>
            <person name="Meyer T."/>
            <person name="Kyndt J."/>
        </authorList>
    </citation>
    <scope>NUCLEOTIDE SEQUENCE [LARGE SCALE GENOMIC DNA]</scope>
    <source>
        <strain evidence="9 10">DSM 21279</strain>
    </source>
</reference>
<sequence length="231" mass="24083">MSRSQGESGGAPAGADTVAGDAGKPAYVVHVVDDDEAVRRSLALLLTSFGYVSTTYASAEALLAAADRLAPGCLIVDVRMPGMDGLALQAELAARGVPHPVIVVTGHADVPLAVRAMKAGAVDLIEKPYSGEDIMRAVRAALTRMEDVRQQQSTAEAASARIAALTPREHDVLLLLVEGRPNKAIAHELGISPRTVEIHRANVMEKLACHSLAEVVRIALAAGIVPKVPLG</sequence>
<evidence type="ECO:0000259" key="7">
    <source>
        <dbReference type="PROSITE" id="PS50043"/>
    </source>
</evidence>
<dbReference type="InterPro" id="IPR036388">
    <property type="entry name" value="WH-like_DNA-bd_sf"/>
</dbReference>